<gene>
    <name evidence="1" type="ORF">WJX84_002402</name>
</gene>
<dbReference type="SUPFAM" id="SSF47802">
    <property type="entry name" value="DNA polymerase beta, N-terminal domain-like"/>
    <property type="match status" value="1"/>
</dbReference>
<proteinExistence type="predicted"/>
<protein>
    <submittedName>
        <fullName evidence="1">Uncharacterized protein</fullName>
    </submittedName>
</protein>
<evidence type="ECO:0000313" key="2">
    <source>
        <dbReference type="Proteomes" id="UP001485043"/>
    </source>
</evidence>
<dbReference type="InterPro" id="IPR027421">
    <property type="entry name" value="DNA_pol_lamdba_lyase_dom_sf"/>
</dbReference>
<organism evidence="1 2">
    <name type="scientific">Apatococcus fuscideae</name>
    <dbReference type="NCBI Taxonomy" id="2026836"/>
    <lineage>
        <taxon>Eukaryota</taxon>
        <taxon>Viridiplantae</taxon>
        <taxon>Chlorophyta</taxon>
        <taxon>core chlorophytes</taxon>
        <taxon>Trebouxiophyceae</taxon>
        <taxon>Chlorellales</taxon>
        <taxon>Chlorellaceae</taxon>
        <taxon>Apatococcus</taxon>
    </lineage>
</organism>
<feature type="non-terminal residue" evidence="1">
    <location>
        <position position="1"/>
    </location>
</feature>
<reference evidence="1 2" key="1">
    <citation type="journal article" date="2024" name="Nat. Commun.">
        <title>Phylogenomics reveals the evolutionary origins of lichenization in chlorophyte algae.</title>
        <authorList>
            <person name="Puginier C."/>
            <person name="Libourel C."/>
            <person name="Otte J."/>
            <person name="Skaloud P."/>
            <person name="Haon M."/>
            <person name="Grisel S."/>
            <person name="Petersen M."/>
            <person name="Berrin J.G."/>
            <person name="Delaux P.M."/>
            <person name="Dal Grande F."/>
            <person name="Keller J."/>
        </authorList>
    </citation>
    <scope>NUCLEOTIDE SEQUENCE [LARGE SCALE GENOMIC DNA]</scope>
    <source>
        <strain evidence="1 2">SAG 2523</strain>
    </source>
</reference>
<dbReference type="EMBL" id="JALJOV010000749">
    <property type="protein sequence ID" value="KAK9861493.1"/>
    <property type="molecule type" value="Genomic_DNA"/>
</dbReference>
<comment type="caution">
    <text evidence="1">The sequence shown here is derived from an EMBL/GenBank/DDBJ whole genome shotgun (WGS) entry which is preliminary data.</text>
</comment>
<dbReference type="Gene3D" id="1.10.150.110">
    <property type="entry name" value="DNA polymerase beta, N-terminal domain-like"/>
    <property type="match status" value="1"/>
</dbReference>
<name>A0AAW1SYS9_9CHLO</name>
<keyword evidence="2" id="KW-1185">Reference proteome</keyword>
<dbReference type="AlphaFoldDB" id="A0AAW1SYS9"/>
<evidence type="ECO:0000313" key="1">
    <source>
        <dbReference type="EMBL" id="KAK9861493.1"/>
    </source>
</evidence>
<sequence length="83" mass="8810">KPFPAKAFANVASILDNWPEQVTSSKMLKGTKGVGKGSLAKIELYLETGSLEDTAEKVEDGVKKAAEKGKPPEAAADMAMKFL</sequence>
<accession>A0AAW1SYS9</accession>
<dbReference type="Proteomes" id="UP001485043">
    <property type="component" value="Unassembled WGS sequence"/>
</dbReference>